<evidence type="ECO:0000256" key="2">
    <source>
        <dbReference type="ARBA" id="ARBA00004738"/>
    </source>
</evidence>
<dbReference type="NCBIfam" id="TIGR00558">
    <property type="entry name" value="pdxH"/>
    <property type="match status" value="1"/>
</dbReference>
<dbReference type="PANTHER" id="PTHR10851:SF0">
    <property type="entry name" value="PYRIDOXINE-5'-PHOSPHATE OXIDASE"/>
    <property type="match status" value="1"/>
</dbReference>
<accession>A0A9P6KUW5</accession>
<comment type="caution">
    <text evidence="11">The sequence shown here is derived from an EMBL/GenBank/DDBJ whole genome shotgun (WGS) entry which is preliminary data.</text>
</comment>
<keyword evidence="5" id="KW-0285">Flavoprotein</keyword>
<evidence type="ECO:0000256" key="1">
    <source>
        <dbReference type="ARBA" id="ARBA00001917"/>
    </source>
</evidence>
<keyword evidence="6" id="KW-0288">FMN</keyword>
<dbReference type="AlphaFoldDB" id="A0A9P6KUW5"/>
<feature type="region of interest" description="Disordered" evidence="8">
    <location>
        <begin position="1"/>
        <end position="25"/>
    </location>
</feature>
<feature type="domain" description="Pyridoxine 5'-phosphate oxidase dimerisation C-terminal" evidence="10">
    <location>
        <begin position="192"/>
        <end position="209"/>
    </location>
</feature>
<evidence type="ECO:0000256" key="6">
    <source>
        <dbReference type="ARBA" id="ARBA00022643"/>
    </source>
</evidence>
<dbReference type="GO" id="GO:0008615">
    <property type="term" value="P:pyridoxine biosynthetic process"/>
    <property type="evidence" value="ECO:0007669"/>
    <property type="project" value="InterPro"/>
</dbReference>
<comment type="pathway">
    <text evidence="2">Cofactor metabolism; pyridoxal 5'-phosphate salvage; pyridoxal 5'-phosphate from pyridoxamine 5'-phosphate: step 1/1.</text>
</comment>
<name>A0A9P6KUW5_9PLEO</name>
<dbReference type="InterPro" id="IPR000659">
    <property type="entry name" value="Pyridox_Oxase"/>
</dbReference>
<dbReference type="GO" id="GO:0010181">
    <property type="term" value="F:FMN binding"/>
    <property type="evidence" value="ECO:0007669"/>
    <property type="project" value="InterPro"/>
</dbReference>
<reference evidence="11" key="1">
    <citation type="journal article" date="2020" name="Mol. Plant Microbe Interact.">
        <title>Genome Sequence of the Biocontrol Agent Coniothyrium minitans strain Conio (IMI 134523).</title>
        <authorList>
            <person name="Patel D."/>
            <person name="Shittu T.A."/>
            <person name="Baroncelli R."/>
            <person name="Muthumeenakshi S."/>
            <person name="Osborne T.H."/>
            <person name="Janganan T.K."/>
            <person name="Sreenivasaprasad S."/>
        </authorList>
    </citation>
    <scope>NUCLEOTIDE SEQUENCE</scope>
    <source>
        <strain evidence="11">Conio</strain>
    </source>
</reference>
<comment type="cofactor">
    <cofactor evidence="1">
        <name>FMN</name>
        <dbReference type="ChEBI" id="CHEBI:58210"/>
    </cofactor>
</comment>
<evidence type="ECO:0000259" key="10">
    <source>
        <dbReference type="Pfam" id="PF10590"/>
    </source>
</evidence>
<dbReference type="Pfam" id="PF01243">
    <property type="entry name" value="PNPOx_N"/>
    <property type="match status" value="1"/>
</dbReference>
<dbReference type="InterPro" id="IPR019576">
    <property type="entry name" value="Pyridoxamine_oxidase_dimer_C"/>
</dbReference>
<dbReference type="PANTHER" id="PTHR10851">
    <property type="entry name" value="PYRIDOXINE-5-PHOSPHATE OXIDASE"/>
    <property type="match status" value="1"/>
</dbReference>
<dbReference type="Pfam" id="PF10590">
    <property type="entry name" value="PNP_phzG_C"/>
    <property type="match status" value="1"/>
</dbReference>
<dbReference type="NCBIfam" id="NF004231">
    <property type="entry name" value="PRK05679.1"/>
    <property type="match status" value="1"/>
</dbReference>
<evidence type="ECO:0000259" key="9">
    <source>
        <dbReference type="Pfam" id="PF01243"/>
    </source>
</evidence>
<dbReference type="EC" id="1.4.3.5" evidence="4"/>
<dbReference type="InterPro" id="IPR011576">
    <property type="entry name" value="Pyridox_Oxase_N"/>
</dbReference>
<dbReference type="InterPro" id="IPR012349">
    <property type="entry name" value="Split_barrel_FMN-bd"/>
</dbReference>
<dbReference type="GO" id="GO:0004733">
    <property type="term" value="F:pyridoxamine phosphate oxidase activity"/>
    <property type="evidence" value="ECO:0007669"/>
    <property type="project" value="UniProtKB-EC"/>
</dbReference>
<evidence type="ECO:0000313" key="11">
    <source>
        <dbReference type="EMBL" id="KAF9739239.1"/>
    </source>
</evidence>
<dbReference type="SUPFAM" id="SSF50475">
    <property type="entry name" value="FMN-binding split barrel"/>
    <property type="match status" value="1"/>
</dbReference>
<dbReference type="Proteomes" id="UP000756921">
    <property type="component" value="Unassembled WGS sequence"/>
</dbReference>
<evidence type="ECO:0000256" key="3">
    <source>
        <dbReference type="ARBA" id="ARBA00005037"/>
    </source>
</evidence>
<evidence type="ECO:0000256" key="4">
    <source>
        <dbReference type="ARBA" id="ARBA00012801"/>
    </source>
</evidence>
<evidence type="ECO:0000313" key="12">
    <source>
        <dbReference type="Proteomes" id="UP000756921"/>
    </source>
</evidence>
<dbReference type="OrthoDB" id="303614at2759"/>
<organism evidence="11 12">
    <name type="scientific">Paraphaeosphaeria minitans</name>
    <dbReference type="NCBI Taxonomy" id="565426"/>
    <lineage>
        <taxon>Eukaryota</taxon>
        <taxon>Fungi</taxon>
        <taxon>Dikarya</taxon>
        <taxon>Ascomycota</taxon>
        <taxon>Pezizomycotina</taxon>
        <taxon>Dothideomycetes</taxon>
        <taxon>Pleosporomycetidae</taxon>
        <taxon>Pleosporales</taxon>
        <taxon>Massarineae</taxon>
        <taxon>Didymosphaeriaceae</taxon>
        <taxon>Paraphaeosphaeria</taxon>
    </lineage>
</organism>
<protein>
    <recommendedName>
        <fullName evidence="4">pyridoxal 5'-phosphate synthase</fullName>
        <ecNumber evidence="4">1.4.3.5</ecNumber>
    </recommendedName>
</protein>
<dbReference type="Gene3D" id="2.30.110.10">
    <property type="entry name" value="Electron Transport, Fmn-binding Protein, Chain A"/>
    <property type="match status" value="1"/>
</dbReference>
<dbReference type="EMBL" id="WJXW01000002">
    <property type="protein sequence ID" value="KAF9739239.1"/>
    <property type="molecule type" value="Genomic_DNA"/>
</dbReference>
<evidence type="ECO:0000256" key="5">
    <source>
        <dbReference type="ARBA" id="ARBA00022630"/>
    </source>
</evidence>
<gene>
    <name evidence="11" type="ORF">PMIN01_01873</name>
</gene>
<keyword evidence="7" id="KW-0560">Oxidoreductase</keyword>
<sequence length="365" mass="40712">MLHSAVHSNKRIFAPTGGSSDPGHAVQYKAGALNTSDLAPTPTAQFHTWFNEALSAGVYQPETVTLSTCSLPDGKPSARMVFMKELDDRGFVVYTNMGTSRKAADMASNPQAALTFWWREMERQVRVEGHTERLTSEESQDYYDTRIRGSKIGAWASPQSQVLEGREELERRVDEVEKSFEGEEKIPVPDFWGGVRVVPEAVEFWQGRERGSTDIKAHHVHSRTNTPNSSVPSQLRYHDHIKNTFKRKSYKMCPPKGLTSLGSSTTSLSDIPSTIPPAELSQSIYAHAAALLHPFTLNHSICLYIYIKNLAAAKDSTYHTDLAEHNQLFQFEVEGVDAAVVHLSNLGVIEENEVQVRYTIALHIS</sequence>
<evidence type="ECO:0000256" key="8">
    <source>
        <dbReference type="SAM" id="MobiDB-lite"/>
    </source>
</evidence>
<evidence type="ECO:0000256" key="7">
    <source>
        <dbReference type="ARBA" id="ARBA00023002"/>
    </source>
</evidence>
<proteinExistence type="predicted"/>
<comment type="pathway">
    <text evidence="3">Cofactor metabolism; pyridoxal 5'-phosphate salvage; pyridoxal 5'-phosphate from pyridoxine 5'-phosphate: step 1/1.</text>
</comment>
<keyword evidence="12" id="KW-1185">Reference proteome</keyword>
<feature type="domain" description="Pyridoxamine 5'-phosphate oxidase N-terminal" evidence="9">
    <location>
        <begin position="51"/>
        <end position="177"/>
    </location>
</feature>